<feature type="transmembrane region" description="Helical" evidence="3">
    <location>
        <begin position="27"/>
        <end position="46"/>
    </location>
</feature>
<evidence type="ECO:0000259" key="4">
    <source>
        <dbReference type="Pfam" id="PF00884"/>
    </source>
</evidence>
<dbReference type="Pfam" id="PF00884">
    <property type="entry name" value="Sulfatase"/>
    <property type="match status" value="1"/>
</dbReference>
<comment type="caution">
    <text evidence="5">The sequence shown here is derived from an EMBL/GenBank/DDBJ whole genome shotgun (WGS) entry which is preliminary data.</text>
</comment>
<dbReference type="RefSeq" id="WP_146439416.1">
    <property type="nucleotide sequence ID" value="NZ_SJPL01000001.1"/>
</dbReference>
<dbReference type="Proteomes" id="UP000317238">
    <property type="component" value="Unassembled WGS sequence"/>
</dbReference>
<gene>
    <name evidence="5" type="primary">atsA_55</name>
    <name evidence="5" type="ORF">Pan14r_29350</name>
</gene>
<dbReference type="InterPro" id="IPR017850">
    <property type="entry name" value="Alkaline_phosphatase_core_sf"/>
</dbReference>
<dbReference type="Gene3D" id="3.30.1120.10">
    <property type="match status" value="1"/>
</dbReference>
<feature type="domain" description="Sulfatase N-terminal" evidence="4">
    <location>
        <begin position="52"/>
        <end position="371"/>
    </location>
</feature>
<evidence type="ECO:0000313" key="6">
    <source>
        <dbReference type="Proteomes" id="UP000317238"/>
    </source>
</evidence>
<accession>A0A5C5Y6T9</accession>
<dbReference type="SUPFAM" id="SSF53649">
    <property type="entry name" value="Alkaline phosphatase-like"/>
    <property type="match status" value="1"/>
</dbReference>
<keyword evidence="2 5" id="KW-0378">Hydrolase</keyword>
<dbReference type="EC" id="3.1.6.1" evidence="5"/>
<dbReference type="InterPro" id="IPR052701">
    <property type="entry name" value="GAG_Ulvan_Degrading_Sulfatases"/>
</dbReference>
<keyword evidence="6" id="KW-1185">Reference proteome</keyword>
<dbReference type="PANTHER" id="PTHR43751:SF3">
    <property type="entry name" value="SULFATASE N-TERMINAL DOMAIN-CONTAINING PROTEIN"/>
    <property type="match status" value="1"/>
</dbReference>
<dbReference type="EMBL" id="SJPL01000001">
    <property type="protein sequence ID" value="TWT70628.1"/>
    <property type="molecule type" value="Genomic_DNA"/>
</dbReference>
<dbReference type="PROSITE" id="PS00523">
    <property type="entry name" value="SULFATASE_1"/>
    <property type="match status" value="1"/>
</dbReference>
<dbReference type="AlphaFoldDB" id="A0A5C5Y6T9"/>
<sequence length="503" mass="55871">MNHRWMIGLAAFTKSAAGHSGDAIRAVVATCIVCVLIGGVFGNAVADESRRPNLIFVLSDDVAQGDLGCYGQQLIQTPHLDQMAAEGTRYMQAYCGTSVCAPSRSSFFTGLHCGHCPVRGNYEMPPEGQFPLPDETVTIAEVAKAAGYATATFGKWGMGFFDTTGSPMNQGVDHFYGYNCQRHAHSYFPTYLFNDDQPFRLPGNDGRTVGQTYAQELIQQDMIRWVRDHADQPFFLFYAVTLPHGRNEIDDLGIYADKPWSLKEKSYAAQVSRLDSDIGQLLSVLKEKGIDDDTLVLFSGDNGSSFSPDSVMGKRFEQASNGLRGFKRGMYEGALRQAAIAWWPGTVPAGRVTDQPWAFWDVMPTFVEMAGAEPPEGYETDGHSLVDFLRGGDAPKRDYFYWELHGGRPIQAARFGDWKAVRLGVDRPIEIYDLAQDPAESNDLAESRPDLVANAAEIFSEAHRENPHWPLSGKTQHRVDREKAAWQITRRRNAETYVPDAAR</sequence>
<evidence type="ECO:0000256" key="2">
    <source>
        <dbReference type="ARBA" id="ARBA00022801"/>
    </source>
</evidence>
<dbReference type="GO" id="GO:0004065">
    <property type="term" value="F:arylsulfatase activity"/>
    <property type="evidence" value="ECO:0007669"/>
    <property type="project" value="UniProtKB-EC"/>
</dbReference>
<reference evidence="5 6" key="1">
    <citation type="submission" date="2019-02" db="EMBL/GenBank/DDBJ databases">
        <title>Deep-cultivation of Planctomycetes and their phenomic and genomic characterization uncovers novel biology.</title>
        <authorList>
            <person name="Wiegand S."/>
            <person name="Jogler M."/>
            <person name="Boedeker C."/>
            <person name="Pinto D."/>
            <person name="Vollmers J."/>
            <person name="Rivas-Marin E."/>
            <person name="Kohn T."/>
            <person name="Peeters S.H."/>
            <person name="Heuer A."/>
            <person name="Rast P."/>
            <person name="Oberbeckmann S."/>
            <person name="Bunk B."/>
            <person name="Jeske O."/>
            <person name="Meyerdierks A."/>
            <person name="Storesund J.E."/>
            <person name="Kallscheuer N."/>
            <person name="Luecker S."/>
            <person name="Lage O.M."/>
            <person name="Pohl T."/>
            <person name="Merkel B.J."/>
            <person name="Hornburger P."/>
            <person name="Mueller R.-W."/>
            <person name="Bruemmer F."/>
            <person name="Labrenz M."/>
            <person name="Spormann A.M."/>
            <person name="Op Den Camp H."/>
            <person name="Overmann J."/>
            <person name="Amann R."/>
            <person name="Jetten M.S.M."/>
            <person name="Mascher T."/>
            <person name="Medema M.H."/>
            <person name="Devos D.P."/>
            <person name="Kaster A.-K."/>
            <person name="Ovreas L."/>
            <person name="Rohde M."/>
            <person name="Galperin M.Y."/>
            <person name="Jogler C."/>
        </authorList>
    </citation>
    <scope>NUCLEOTIDE SEQUENCE [LARGE SCALE GENOMIC DNA]</scope>
    <source>
        <strain evidence="5 6">Pan14r</strain>
    </source>
</reference>
<comment type="similarity">
    <text evidence="1">Belongs to the sulfatase family.</text>
</comment>
<organism evidence="5 6">
    <name type="scientific">Crateriforma conspicua</name>
    <dbReference type="NCBI Taxonomy" id="2527996"/>
    <lineage>
        <taxon>Bacteria</taxon>
        <taxon>Pseudomonadati</taxon>
        <taxon>Planctomycetota</taxon>
        <taxon>Planctomycetia</taxon>
        <taxon>Planctomycetales</taxon>
        <taxon>Planctomycetaceae</taxon>
        <taxon>Crateriforma</taxon>
    </lineage>
</organism>
<evidence type="ECO:0000256" key="1">
    <source>
        <dbReference type="ARBA" id="ARBA00008779"/>
    </source>
</evidence>
<dbReference type="Gene3D" id="3.40.720.10">
    <property type="entry name" value="Alkaline Phosphatase, subunit A"/>
    <property type="match status" value="1"/>
</dbReference>
<evidence type="ECO:0000313" key="5">
    <source>
        <dbReference type="EMBL" id="TWT70628.1"/>
    </source>
</evidence>
<keyword evidence="3" id="KW-0472">Membrane</keyword>
<dbReference type="CDD" id="cd16145">
    <property type="entry name" value="ARS_like"/>
    <property type="match status" value="1"/>
</dbReference>
<keyword evidence="3" id="KW-0812">Transmembrane</keyword>
<keyword evidence="3" id="KW-1133">Transmembrane helix</keyword>
<dbReference type="PANTHER" id="PTHR43751">
    <property type="entry name" value="SULFATASE"/>
    <property type="match status" value="1"/>
</dbReference>
<name>A0A5C5Y6T9_9PLAN</name>
<dbReference type="InterPro" id="IPR000917">
    <property type="entry name" value="Sulfatase_N"/>
</dbReference>
<proteinExistence type="inferred from homology"/>
<protein>
    <submittedName>
        <fullName evidence="5">Arylsulfatase</fullName>
        <ecNumber evidence="5">3.1.6.1</ecNumber>
    </submittedName>
</protein>
<evidence type="ECO:0000256" key="3">
    <source>
        <dbReference type="SAM" id="Phobius"/>
    </source>
</evidence>
<dbReference type="OrthoDB" id="9783154at2"/>
<dbReference type="InterPro" id="IPR024607">
    <property type="entry name" value="Sulfatase_CS"/>
</dbReference>